<dbReference type="OrthoDB" id="9797538at2"/>
<dbReference type="InterPro" id="IPR036291">
    <property type="entry name" value="NAD(P)-bd_dom_sf"/>
</dbReference>
<dbReference type="STRING" id="758803.SAMN05421803_110209"/>
<dbReference type="RefSeq" id="WP_073380475.1">
    <property type="nucleotide sequence ID" value="NZ_FQZK01000010.1"/>
</dbReference>
<dbReference type="Proteomes" id="UP000184452">
    <property type="component" value="Unassembled WGS sequence"/>
</dbReference>
<evidence type="ECO:0008006" key="3">
    <source>
        <dbReference type="Google" id="ProtNLM"/>
    </source>
</evidence>
<accession>A0A1M6MT79</accession>
<protein>
    <recommendedName>
        <fullName evidence="3">Short chain dehydrogenase</fullName>
    </recommendedName>
</protein>
<keyword evidence="2" id="KW-1185">Reference proteome</keyword>
<proteinExistence type="predicted"/>
<sequence length="90" mass="9869">MAVYAAAEGVRAENIPGVDVTVVHPGRIRSEMNERVGRRTRFMADTVPGVRAMVAAVQRRRVRAYVPARPWAPVGLPVKRLPLSAVNRPA</sequence>
<reference evidence="1 2" key="1">
    <citation type="submission" date="2016-11" db="EMBL/GenBank/DDBJ databases">
        <authorList>
            <person name="Jaros S."/>
            <person name="Januszkiewicz K."/>
            <person name="Wedrychowicz H."/>
        </authorList>
    </citation>
    <scope>NUCLEOTIDE SEQUENCE [LARGE SCALE GENOMIC DNA]</scope>
    <source>
        <strain evidence="1 2">CGMCC 4.5723</strain>
    </source>
</reference>
<organism evidence="1 2">
    <name type="scientific">Nocardiopsis flavescens</name>
    <dbReference type="NCBI Taxonomy" id="758803"/>
    <lineage>
        <taxon>Bacteria</taxon>
        <taxon>Bacillati</taxon>
        <taxon>Actinomycetota</taxon>
        <taxon>Actinomycetes</taxon>
        <taxon>Streptosporangiales</taxon>
        <taxon>Nocardiopsidaceae</taxon>
        <taxon>Nocardiopsis</taxon>
    </lineage>
</organism>
<gene>
    <name evidence="1" type="ORF">SAMN05421803_110209</name>
</gene>
<evidence type="ECO:0000313" key="1">
    <source>
        <dbReference type="EMBL" id="SHJ86718.1"/>
    </source>
</evidence>
<name>A0A1M6MT79_9ACTN</name>
<dbReference type="SUPFAM" id="SSF51735">
    <property type="entry name" value="NAD(P)-binding Rossmann-fold domains"/>
    <property type="match status" value="1"/>
</dbReference>
<dbReference type="EMBL" id="FQZK01000010">
    <property type="protein sequence ID" value="SHJ86718.1"/>
    <property type="molecule type" value="Genomic_DNA"/>
</dbReference>
<dbReference type="AlphaFoldDB" id="A0A1M6MT79"/>
<evidence type="ECO:0000313" key="2">
    <source>
        <dbReference type="Proteomes" id="UP000184452"/>
    </source>
</evidence>